<feature type="binding site" evidence="5">
    <location>
        <position position="450"/>
    </location>
    <ligand>
        <name>Zn(2+)</name>
        <dbReference type="ChEBI" id="CHEBI:29105"/>
    </ligand>
</feature>
<dbReference type="SUPFAM" id="SSF51713">
    <property type="entry name" value="tRNA-guanine transglycosylase"/>
    <property type="match status" value="1"/>
</dbReference>
<evidence type="ECO:0000256" key="1">
    <source>
        <dbReference type="ARBA" id="ARBA00022490"/>
    </source>
</evidence>
<dbReference type="GO" id="GO:0046872">
    <property type="term" value="F:metal ion binding"/>
    <property type="evidence" value="ECO:0007669"/>
    <property type="project" value="UniProtKB-KW"/>
</dbReference>
<dbReference type="InterPro" id="IPR002616">
    <property type="entry name" value="tRNA_ribo_trans-like"/>
</dbReference>
<comment type="function">
    <text evidence="5">Non-catalytic subunit of the queuine tRNA-ribosyltransferase (TGT) that catalyzes the base-exchange of a guanine (G) residue with queuine (Q) at position 34 (anticodon wobble position) in tRNAs with GU(N) anticodons (tRNA-Asp, -Asn, -His and -Tyr), resulting in the hypermodified nucleoside queuosine (7-(((4,5-cis-dihydroxy-2-cyclopenten-1-yl)amino)methyl)-7-deazaguanosine).</text>
</comment>
<dbReference type="Proteomes" id="UP000001876">
    <property type="component" value="Unassembled WGS sequence"/>
</dbReference>
<protein>
    <recommendedName>
        <fullName evidence="5">Queuine tRNA-ribosyltransferase accessory subunit 2</fullName>
    </recommendedName>
    <alternativeName>
        <fullName evidence="5">Queuine tRNA-ribosyltransferase domain-containing protein 1</fullName>
    </alternativeName>
</protein>
<comment type="similarity">
    <text evidence="5">Belongs to the queuine tRNA-ribosyltransferase family. QTRT2 subfamily.</text>
</comment>
<feature type="binding site" evidence="5">
    <location>
        <position position="453"/>
    </location>
    <ligand>
        <name>Zn(2+)</name>
        <dbReference type="ChEBI" id="CHEBI:29105"/>
    </ligand>
</feature>
<dbReference type="HAMAP" id="MF_03043">
    <property type="entry name" value="QTRT2"/>
    <property type="match status" value="1"/>
</dbReference>
<dbReference type="InterPro" id="IPR028592">
    <property type="entry name" value="QTRTD1"/>
</dbReference>
<evidence type="ECO:0000313" key="8">
    <source>
        <dbReference type="Proteomes" id="UP000001876"/>
    </source>
</evidence>
<comment type="cofactor">
    <cofactor evidence="5">
        <name>Zn(2+)</name>
        <dbReference type="ChEBI" id="CHEBI:29105"/>
    </cofactor>
    <text evidence="5">Binds 1 zinc ion per subunit.</text>
</comment>
<evidence type="ECO:0000256" key="3">
    <source>
        <dbReference type="ARBA" id="ARBA00022723"/>
    </source>
</evidence>
<evidence type="ECO:0000256" key="4">
    <source>
        <dbReference type="ARBA" id="ARBA00022833"/>
    </source>
</evidence>
<dbReference type="Gene3D" id="3.20.20.105">
    <property type="entry name" value="Queuine tRNA-ribosyltransferase-like"/>
    <property type="match status" value="1"/>
</dbReference>
<keyword evidence="3 5" id="KW-0479">Metal-binding</keyword>
<keyword evidence="2 5" id="KW-0819">tRNA processing</keyword>
<dbReference type="KEGG" id="mpp:MICPUCDRAFT_59681"/>
<dbReference type="GO" id="GO:0008479">
    <property type="term" value="F:tRNA-guanosine(34) queuine transglycosylase activity"/>
    <property type="evidence" value="ECO:0007669"/>
    <property type="project" value="UniProtKB-UniRule"/>
</dbReference>
<accession>C1MW99</accession>
<proteinExistence type="inferred from homology"/>
<sequence>MGRFEWTLDPAFRASNAAAAAASDASASSAPPQPQPRARWRLGALATSGTWDATAPSVFETPMLLSRTRRGEHPHLMPDIMDLLPAEARAFQVSLGHFLDRLGPDHVGNHPNGGRAYFGVRPTCVVLSPRDPIAFETNARNANDDGVFVAGPDGTKPLTVAEYARWIKALQVDAYVSLPDERPCVEVEEVDDDADADAAAAAAAAETARKKVVTAVKRTERWLEACLGADVGGAACLASVQGGSDLALRAEAARNAAARGDAVAGFSIGGLGTFAVVSLRPPLAFNPRPRRLSTSTDAFELHPDIASYGTTLSAGESPGPTRDALIAAVISQLPEDKPRHVTGVSTPLDVIRLVELGVDIMDGAFAHQCTENGYGLCFPLAPKRADGEKEFEPMHAMNEHPDATRHSHQSEFVEETDKDRAIQGGDAWKINLLSLAFKLDARPILPGCDCFTCANHHRAYIHHLLQCHEMTAQILIDAHNAHQYCRFFRAMRRAMREGTFEAFAAFYRDRARRVAGGG</sequence>
<gene>
    <name evidence="7" type="ORF">MICPUCDRAFT_59681</name>
</gene>
<dbReference type="GeneID" id="9685326"/>
<keyword evidence="4 5" id="KW-0862">Zinc</keyword>
<dbReference type="EMBL" id="GG663741">
    <property type="protein sequence ID" value="EEH56131.1"/>
    <property type="molecule type" value="Genomic_DNA"/>
</dbReference>
<dbReference type="eggNOG" id="KOG3909">
    <property type="taxonomic scope" value="Eukaryota"/>
</dbReference>
<dbReference type="RefSeq" id="XP_003060179.1">
    <property type="nucleotide sequence ID" value="XM_003060133.1"/>
</dbReference>
<name>C1MW99_MICPC</name>
<feature type="binding site" evidence="5">
    <location>
        <position position="448"/>
    </location>
    <ligand>
        <name>Zn(2+)</name>
        <dbReference type="ChEBI" id="CHEBI:29105"/>
    </ligand>
</feature>
<evidence type="ECO:0000256" key="5">
    <source>
        <dbReference type="HAMAP-Rule" id="MF_03043"/>
    </source>
</evidence>
<dbReference type="OrthoDB" id="27601at2759"/>
<keyword evidence="1 5" id="KW-0963">Cytoplasm</keyword>
<dbReference type="PANTHER" id="PTHR46064:SF1">
    <property type="entry name" value="QUEUINE TRNA-RIBOSYLTRANSFERASE ACCESSORY SUBUNIT 2"/>
    <property type="match status" value="1"/>
</dbReference>
<dbReference type="STRING" id="564608.C1MW99"/>
<reference evidence="7 8" key="1">
    <citation type="journal article" date="2009" name="Science">
        <title>Green evolution and dynamic adaptations revealed by genomes of the marine picoeukaryotes Micromonas.</title>
        <authorList>
            <person name="Worden A.Z."/>
            <person name="Lee J.H."/>
            <person name="Mock T."/>
            <person name="Rouze P."/>
            <person name="Simmons M.P."/>
            <person name="Aerts A.L."/>
            <person name="Allen A.E."/>
            <person name="Cuvelier M.L."/>
            <person name="Derelle E."/>
            <person name="Everett M.V."/>
            <person name="Foulon E."/>
            <person name="Grimwood J."/>
            <person name="Gundlach H."/>
            <person name="Henrissat B."/>
            <person name="Napoli C."/>
            <person name="McDonald S.M."/>
            <person name="Parker M.S."/>
            <person name="Rombauts S."/>
            <person name="Salamov A."/>
            <person name="Von Dassow P."/>
            <person name="Badger J.H."/>
            <person name="Coutinho P.M."/>
            <person name="Demir E."/>
            <person name="Dubchak I."/>
            <person name="Gentemann C."/>
            <person name="Eikrem W."/>
            <person name="Gready J.E."/>
            <person name="John U."/>
            <person name="Lanier W."/>
            <person name="Lindquist E.A."/>
            <person name="Lucas S."/>
            <person name="Mayer K.F."/>
            <person name="Moreau H."/>
            <person name="Not F."/>
            <person name="Otillar R."/>
            <person name="Panaud O."/>
            <person name="Pangilinan J."/>
            <person name="Paulsen I."/>
            <person name="Piegu B."/>
            <person name="Poliakov A."/>
            <person name="Robbens S."/>
            <person name="Schmutz J."/>
            <person name="Toulza E."/>
            <person name="Wyss T."/>
            <person name="Zelensky A."/>
            <person name="Zhou K."/>
            <person name="Armbrust E.V."/>
            <person name="Bhattacharya D."/>
            <person name="Goodenough U.W."/>
            <person name="Van de Peer Y."/>
            <person name="Grigoriev I.V."/>
        </authorList>
    </citation>
    <scope>NUCLEOTIDE SEQUENCE [LARGE SCALE GENOMIC DNA]</scope>
    <source>
        <strain evidence="7 8">CCMP1545</strain>
    </source>
</reference>
<comment type="subcellular location">
    <subcellularLocation>
        <location evidence="5">Cytoplasm</location>
    </subcellularLocation>
</comment>
<dbReference type="GO" id="GO:0006400">
    <property type="term" value="P:tRNA modification"/>
    <property type="evidence" value="ECO:0007669"/>
    <property type="project" value="InterPro"/>
</dbReference>
<evidence type="ECO:0000256" key="2">
    <source>
        <dbReference type="ARBA" id="ARBA00022694"/>
    </source>
</evidence>
<feature type="domain" description="tRNA-guanine(15) transglycosylase-like" evidence="6">
    <location>
        <begin position="46"/>
        <end position="272"/>
    </location>
</feature>
<dbReference type="InterPro" id="IPR036511">
    <property type="entry name" value="TGT-like_sf"/>
</dbReference>
<dbReference type="InterPro" id="IPR050852">
    <property type="entry name" value="Queuine_tRNA-ribosyltrfase"/>
</dbReference>
<evidence type="ECO:0000259" key="6">
    <source>
        <dbReference type="Pfam" id="PF01702"/>
    </source>
</evidence>
<dbReference type="NCBIfam" id="TIGR00449">
    <property type="entry name" value="tgt_general"/>
    <property type="match status" value="1"/>
</dbReference>
<keyword evidence="8" id="KW-1185">Reference proteome</keyword>
<organism evidence="8">
    <name type="scientific">Micromonas pusilla (strain CCMP1545)</name>
    <name type="common">Picoplanktonic green alga</name>
    <dbReference type="NCBI Taxonomy" id="564608"/>
    <lineage>
        <taxon>Eukaryota</taxon>
        <taxon>Viridiplantae</taxon>
        <taxon>Chlorophyta</taxon>
        <taxon>Mamiellophyceae</taxon>
        <taxon>Mamiellales</taxon>
        <taxon>Mamiellaceae</taxon>
        <taxon>Micromonas</taxon>
    </lineage>
</organism>
<feature type="binding site" evidence="5">
    <location>
        <position position="479"/>
    </location>
    <ligand>
        <name>Zn(2+)</name>
        <dbReference type="ChEBI" id="CHEBI:29105"/>
    </ligand>
</feature>
<comment type="subunit">
    <text evidence="5">Heterodimer of a catalytic subunit and an accessory subunit.</text>
</comment>
<dbReference type="GO" id="GO:0005737">
    <property type="term" value="C:cytoplasm"/>
    <property type="evidence" value="ECO:0007669"/>
    <property type="project" value="UniProtKB-SubCell"/>
</dbReference>
<evidence type="ECO:0000313" key="7">
    <source>
        <dbReference type="EMBL" id="EEH56131.1"/>
    </source>
</evidence>
<dbReference type="AlphaFoldDB" id="C1MW99"/>
<feature type="domain" description="tRNA-guanine(15) transglycosylase-like" evidence="6">
    <location>
        <begin position="307"/>
        <end position="507"/>
    </location>
</feature>
<dbReference type="Pfam" id="PF01702">
    <property type="entry name" value="TGT"/>
    <property type="match status" value="2"/>
</dbReference>
<dbReference type="PANTHER" id="PTHR46064">
    <property type="entry name" value="QUEUINE TRNA-RIBOSYLTRANSFERASE ACCESSORY SUBUNIT 2"/>
    <property type="match status" value="1"/>
</dbReference>